<dbReference type="InterPro" id="IPR036010">
    <property type="entry name" value="2Fe-2S_ferredoxin-like_sf"/>
</dbReference>
<dbReference type="Proteomes" id="UP000463224">
    <property type="component" value="Unassembled WGS sequence"/>
</dbReference>
<feature type="transmembrane region" description="Helical" evidence="2">
    <location>
        <begin position="222"/>
        <end position="243"/>
    </location>
</feature>
<reference evidence="4 5" key="1">
    <citation type="submission" date="2019-12" db="EMBL/GenBank/DDBJ databases">
        <title>Nitratireductor arenosus sp. nov., Isolated from sea sand, Jeju island, South Korea.</title>
        <authorList>
            <person name="Kim W."/>
        </authorList>
    </citation>
    <scope>NUCLEOTIDE SEQUENCE [LARGE SCALE GENOMIC DNA]</scope>
    <source>
        <strain evidence="4 5">CAU 1489</strain>
    </source>
</reference>
<dbReference type="GO" id="GO:0016020">
    <property type="term" value="C:membrane"/>
    <property type="evidence" value="ECO:0007669"/>
    <property type="project" value="InterPro"/>
</dbReference>
<keyword evidence="2" id="KW-1133">Transmembrane helix</keyword>
<name>A0A844QJF9_9HYPH</name>
<keyword evidence="2" id="KW-0472">Membrane</keyword>
<dbReference type="EMBL" id="WPHG01000005">
    <property type="protein sequence ID" value="MVA99347.1"/>
    <property type="molecule type" value="Genomic_DNA"/>
</dbReference>
<dbReference type="SUPFAM" id="SSF81343">
    <property type="entry name" value="Fumarate reductase respiratory complex transmembrane subunits"/>
    <property type="match status" value="1"/>
</dbReference>
<dbReference type="InterPro" id="IPR001041">
    <property type="entry name" value="2Fe-2S_ferredoxin-type"/>
</dbReference>
<feature type="domain" description="2Fe-2S ferredoxin-type" evidence="3">
    <location>
        <begin position="252"/>
        <end position="346"/>
    </location>
</feature>
<evidence type="ECO:0000313" key="5">
    <source>
        <dbReference type="Proteomes" id="UP000463224"/>
    </source>
</evidence>
<keyword evidence="5" id="KW-1185">Reference proteome</keyword>
<dbReference type="AlphaFoldDB" id="A0A844QJF9"/>
<evidence type="ECO:0000313" key="4">
    <source>
        <dbReference type="EMBL" id="MVA99347.1"/>
    </source>
</evidence>
<dbReference type="InterPro" id="IPR034804">
    <property type="entry name" value="SQR/QFR_C/D"/>
</dbReference>
<feature type="transmembrane region" description="Helical" evidence="2">
    <location>
        <begin position="82"/>
        <end position="110"/>
    </location>
</feature>
<evidence type="ECO:0000256" key="1">
    <source>
        <dbReference type="SAM" id="MobiDB-lite"/>
    </source>
</evidence>
<evidence type="ECO:0000256" key="2">
    <source>
        <dbReference type="SAM" id="Phobius"/>
    </source>
</evidence>
<dbReference type="PROSITE" id="PS51085">
    <property type="entry name" value="2FE2S_FER_2"/>
    <property type="match status" value="1"/>
</dbReference>
<protein>
    <submittedName>
        <fullName evidence="4">2Fe-2S iron-sulfur cluster binding domain-containing protein</fullName>
    </submittedName>
</protein>
<feature type="transmembrane region" description="Helical" evidence="2">
    <location>
        <begin position="163"/>
        <end position="180"/>
    </location>
</feature>
<sequence>MARRIRIISGLVLFVFVTIHLLNVALGLHSIALMDRARPVLMGLWTNPLGTTVLASSMIAHAVLGLVAIYQRNTLRLSPSDSVQLLASLAIVPLLTPHVVGTVVAARFGVVPSFALLIPYFWIDQPQEGLRQVLLLAFLWVHGCVGVYTWARIQPWWPRIGGFLYPLAVAVPVLGLLGFVEAGNQAIAYFDNPAAFPGAVPPLEAPVLTLPFDEILALLKRINWTVFILYLILLAAVFAARQFRVAGSHGRARVTLAGGPVMTGSTSLNLLEIARLNHTPMANLCRGRGRCGTCRVRVLATTEKLPERTEAEEKTLARLAAPPDVRLACQLKPPAGDMTVERVLSPFLRPRDMHDHDAEAADGPHHGEPSTA</sequence>
<feature type="transmembrane region" description="Helical" evidence="2">
    <location>
        <begin position="7"/>
        <end position="29"/>
    </location>
</feature>
<comment type="caution">
    <text evidence="4">The sequence shown here is derived from an EMBL/GenBank/DDBJ whole genome shotgun (WGS) entry which is preliminary data.</text>
</comment>
<feature type="region of interest" description="Disordered" evidence="1">
    <location>
        <begin position="350"/>
        <end position="372"/>
    </location>
</feature>
<organism evidence="4 5">
    <name type="scientific">Nitratireductor arenosus</name>
    <dbReference type="NCBI Taxonomy" id="2682096"/>
    <lineage>
        <taxon>Bacteria</taxon>
        <taxon>Pseudomonadati</taxon>
        <taxon>Pseudomonadota</taxon>
        <taxon>Alphaproteobacteria</taxon>
        <taxon>Hyphomicrobiales</taxon>
        <taxon>Phyllobacteriaceae</taxon>
        <taxon>Nitratireductor</taxon>
    </lineage>
</organism>
<dbReference type="InterPro" id="IPR012675">
    <property type="entry name" value="Beta-grasp_dom_sf"/>
</dbReference>
<gene>
    <name evidence="4" type="ORF">GN330_19045</name>
</gene>
<feature type="transmembrane region" description="Helical" evidence="2">
    <location>
        <begin position="130"/>
        <end position="151"/>
    </location>
</feature>
<dbReference type="Gene3D" id="3.10.20.30">
    <property type="match status" value="1"/>
</dbReference>
<dbReference type="RefSeq" id="WP_156714425.1">
    <property type="nucleotide sequence ID" value="NZ_WPHG01000005.1"/>
</dbReference>
<proteinExistence type="predicted"/>
<accession>A0A844QJF9</accession>
<dbReference type="SUPFAM" id="SSF54292">
    <property type="entry name" value="2Fe-2S ferredoxin-like"/>
    <property type="match status" value="1"/>
</dbReference>
<keyword evidence="2" id="KW-0812">Transmembrane</keyword>
<dbReference type="Pfam" id="PF00111">
    <property type="entry name" value="Fer2"/>
    <property type="match status" value="1"/>
</dbReference>
<dbReference type="CDD" id="cd00207">
    <property type="entry name" value="fer2"/>
    <property type="match status" value="1"/>
</dbReference>
<dbReference type="GO" id="GO:0051536">
    <property type="term" value="F:iron-sulfur cluster binding"/>
    <property type="evidence" value="ECO:0007669"/>
    <property type="project" value="InterPro"/>
</dbReference>
<feature type="transmembrane region" description="Helical" evidence="2">
    <location>
        <begin position="49"/>
        <end position="70"/>
    </location>
</feature>
<evidence type="ECO:0000259" key="3">
    <source>
        <dbReference type="PROSITE" id="PS51085"/>
    </source>
</evidence>